<dbReference type="InterPro" id="IPR001228">
    <property type="entry name" value="IspD"/>
</dbReference>
<dbReference type="PANTHER" id="PTHR32125:SF4">
    <property type="entry name" value="2-C-METHYL-D-ERYTHRITOL 4-PHOSPHATE CYTIDYLYLTRANSFERASE, CHLOROPLASTIC"/>
    <property type="match status" value="1"/>
</dbReference>
<sequence>MASTPRYWAVVVAAGNGSRMAADRPKQYLPLAGRCVIEWSLAPFLDCDWIAGIVVVLAAADCEFAKLPVSRDDRVFSVDGGASRAESVLCGLRWIEANAGKADGRSYALVHDAARPCLRQQDLDRLRDLASNADGGLLAVPVTDTLKREAQSRVDETISRDALWRAQTPQLFELSRLVQALEVAASSGLAVTDDASAMEAIGARPHLVRGSGSNIKITHAEDLALAEFWLNRQGGSD</sequence>
<keyword evidence="5" id="KW-1185">Reference proteome</keyword>
<reference evidence="4 5" key="1">
    <citation type="submission" date="2023-09" db="EMBL/GenBank/DDBJ databases">
        <authorList>
            <person name="Rey-Velasco X."/>
        </authorList>
    </citation>
    <scope>NUCLEOTIDE SEQUENCE [LARGE SCALE GENOMIC DNA]</scope>
    <source>
        <strain evidence="4 5">W345</strain>
    </source>
</reference>
<dbReference type="SUPFAM" id="SSF53448">
    <property type="entry name" value="Nucleotide-diphospho-sugar transferases"/>
    <property type="match status" value="1"/>
</dbReference>
<keyword evidence="3" id="KW-0414">Isoprene biosynthesis</keyword>
<dbReference type="EMBL" id="JAVRIC010000032">
    <property type="protein sequence ID" value="MDT0499024.1"/>
    <property type="molecule type" value="Genomic_DNA"/>
</dbReference>
<gene>
    <name evidence="3 4" type="primary">ispD</name>
    <name evidence="4" type="ORF">RM530_16905</name>
</gene>
<dbReference type="InterPro" id="IPR029044">
    <property type="entry name" value="Nucleotide-diphossugar_trans"/>
</dbReference>
<evidence type="ECO:0000256" key="3">
    <source>
        <dbReference type="HAMAP-Rule" id="MF_00108"/>
    </source>
</evidence>
<feature type="site" description="Positions MEP for the nucleophilic attack" evidence="3">
    <location>
        <position position="216"/>
    </location>
</feature>
<dbReference type="Pfam" id="PF01128">
    <property type="entry name" value="IspD"/>
    <property type="match status" value="1"/>
</dbReference>
<evidence type="ECO:0000256" key="2">
    <source>
        <dbReference type="ARBA" id="ARBA00022695"/>
    </source>
</evidence>
<accession>A0ABU2WMB5</accession>
<name>A0ABU2WMB5_9GAMM</name>
<dbReference type="InterPro" id="IPR034683">
    <property type="entry name" value="IspD/TarI"/>
</dbReference>
<comment type="function">
    <text evidence="3">Catalyzes the formation of 4-diphosphocytidyl-2-C-methyl-D-erythritol from CTP and 2-C-methyl-D-erythritol 4-phosphate (MEP).</text>
</comment>
<evidence type="ECO:0000256" key="1">
    <source>
        <dbReference type="ARBA" id="ARBA00022679"/>
    </source>
</evidence>
<dbReference type="InterPro" id="IPR050088">
    <property type="entry name" value="IspD/TarI_cytidylyltransf_bact"/>
</dbReference>
<feature type="site" description="Positions MEP for the nucleophilic attack" evidence="3">
    <location>
        <position position="160"/>
    </location>
</feature>
<dbReference type="Proteomes" id="UP001254608">
    <property type="component" value="Unassembled WGS sequence"/>
</dbReference>
<evidence type="ECO:0000313" key="4">
    <source>
        <dbReference type="EMBL" id="MDT0499024.1"/>
    </source>
</evidence>
<organism evidence="4 5">
    <name type="scientific">Banduia mediterranea</name>
    <dbReference type="NCBI Taxonomy" id="3075609"/>
    <lineage>
        <taxon>Bacteria</taxon>
        <taxon>Pseudomonadati</taxon>
        <taxon>Pseudomonadota</taxon>
        <taxon>Gammaproteobacteria</taxon>
        <taxon>Nevskiales</taxon>
        <taxon>Algiphilaceae</taxon>
        <taxon>Banduia</taxon>
    </lineage>
</organism>
<proteinExistence type="inferred from homology"/>
<comment type="catalytic activity">
    <reaction evidence="3">
        <text>2-C-methyl-D-erythritol 4-phosphate + CTP + H(+) = 4-CDP-2-C-methyl-D-erythritol + diphosphate</text>
        <dbReference type="Rhea" id="RHEA:13429"/>
        <dbReference type="ChEBI" id="CHEBI:15378"/>
        <dbReference type="ChEBI" id="CHEBI:33019"/>
        <dbReference type="ChEBI" id="CHEBI:37563"/>
        <dbReference type="ChEBI" id="CHEBI:57823"/>
        <dbReference type="ChEBI" id="CHEBI:58262"/>
        <dbReference type="EC" id="2.7.7.60"/>
    </reaction>
</comment>
<keyword evidence="2 3" id="KW-0548">Nucleotidyltransferase</keyword>
<comment type="pathway">
    <text evidence="3">Isoprenoid biosynthesis; isopentenyl diphosphate biosynthesis via DXP pathway; isopentenyl diphosphate from 1-deoxy-D-xylulose 5-phosphate: step 2/6.</text>
</comment>
<comment type="caution">
    <text evidence="4">The sequence shown here is derived from an EMBL/GenBank/DDBJ whole genome shotgun (WGS) entry which is preliminary data.</text>
</comment>
<dbReference type="GO" id="GO:0050518">
    <property type="term" value="F:2-C-methyl-D-erythritol 4-phosphate cytidylyltransferase activity"/>
    <property type="evidence" value="ECO:0007669"/>
    <property type="project" value="UniProtKB-EC"/>
</dbReference>
<comment type="similarity">
    <text evidence="3">Belongs to the IspD/TarI cytidylyltransferase family. IspD subfamily.</text>
</comment>
<dbReference type="RefSeq" id="WP_311366435.1">
    <property type="nucleotide sequence ID" value="NZ_JAVRIC010000032.1"/>
</dbReference>
<evidence type="ECO:0000313" key="5">
    <source>
        <dbReference type="Proteomes" id="UP001254608"/>
    </source>
</evidence>
<dbReference type="EC" id="2.7.7.60" evidence="3"/>
<dbReference type="PANTHER" id="PTHR32125">
    <property type="entry name" value="2-C-METHYL-D-ERYTHRITOL 4-PHOSPHATE CYTIDYLYLTRANSFERASE, CHLOROPLASTIC"/>
    <property type="match status" value="1"/>
</dbReference>
<feature type="site" description="Transition state stabilizer" evidence="3">
    <location>
        <position position="26"/>
    </location>
</feature>
<feature type="site" description="Transition state stabilizer" evidence="3">
    <location>
        <position position="19"/>
    </location>
</feature>
<keyword evidence="1 3" id="KW-0808">Transferase</keyword>
<dbReference type="CDD" id="cd02516">
    <property type="entry name" value="CDP-ME_synthetase"/>
    <property type="match status" value="1"/>
</dbReference>
<dbReference type="NCBIfam" id="TIGR00453">
    <property type="entry name" value="ispD"/>
    <property type="match status" value="1"/>
</dbReference>
<protein>
    <recommendedName>
        <fullName evidence="3">2-C-methyl-D-erythritol 4-phosphate cytidylyltransferase</fullName>
        <ecNumber evidence="3">2.7.7.60</ecNumber>
    </recommendedName>
    <alternativeName>
        <fullName evidence="3">4-diphosphocytidyl-2C-methyl-D-erythritol synthase</fullName>
    </alternativeName>
    <alternativeName>
        <fullName evidence="3">MEP cytidylyltransferase</fullName>
        <shortName evidence="3">MCT</shortName>
    </alternativeName>
</protein>
<dbReference type="HAMAP" id="MF_00108">
    <property type="entry name" value="IspD"/>
    <property type="match status" value="1"/>
</dbReference>
<dbReference type="Gene3D" id="3.90.550.10">
    <property type="entry name" value="Spore Coat Polysaccharide Biosynthesis Protein SpsA, Chain A"/>
    <property type="match status" value="1"/>
</dbReference>